<dbReference type="HAMAP" id="MF_01395">
    <property type="entry name" value="AcetylCoA_CT_beta"/>
    <property type="match status" value="1"/>
</dbReference>
<reference evidence="15 16" key="1">
    <citation type="submission" date="2016-11" db="EMBL/GenBank/DDBJ databases">
        <authorList>
            <person name="Jaros S."/>
            <person name="Januszkiewicz K."/>
            <person name="Wedrychowicz H."/>
        </authorList>
    </citation>
    <scope>NUCLEOTIDE SEQUENCE [LARGE SCALE GENOMIC DNA]</scope>
    <source>
        <strain evidence="15 16">DSM 21120</strain>
    </source>
</reference>
<comment type="subunit">
    <text evidence="13">Acetyl-CoA carboxylase is a heterohexamer composed of biotin carboxyl carrier protein (AccB), biotin carboxylase (AccC) and two subunits each of ACCase subunit alpha (AccA) and ACCase subunit beta (AccD).</text>
</comment>
<dbReference type="GO" id="GO:0008270">
    <property type="term" value="F:zinc ion binding"/>
    <property type="evidence" value="ECO:0007669"/>
    <property type="project" value="UniProtKB-UniRule"/>
</dbReference>
<dbReference type="InterPro" id="IPR011762">
    <property type="entry name" value="COA_CT_N"/>
</dbReference>
<dbReference type="GO" id="GO:0003989">
    <property type="term" value="F:acetyl-CoA carboxylase activity"/>
    <property type="evidence" value="ECO:0007669"/>
    <property type="project" value="InterPro"/>
</dbReference>
<dbReference type="RefSeq" id="WP_073185256.1">
    <property type="nucleotide sequence ID" value="NZ_FQXI01000013.1"/>
</dbReference>
<dbReference type="SUPFAM" id="SSF52096">
    <property type="entry name" value="ClpP/crotonase"/>
    <property type="match status" value="1"/>
</dbReference>
<dbReference type="STRING" id="1120995.SAMN02745245_01632"/>
<accession>A0A1M5U1R3</accession>
<dbReference type="Proteomes" id="UP000184032">
    <property type="component" value="Unassembled WGS sequence"/>
</dbReference>
<dbReference type="EMBL" id="FQXI01000013">
    <property type="protein sequence ID" value="SHH56904.1"/>
    <property type="molecule type" value="Genomic_DNA"/>
</dbReference>
<keyword evidence="16" id="KW-1185">Reference proteome</keyword>
<feature type="binding site" evidence="13">
    <location>
        <position position="61"/>
    </location>
    <ligand>
        <name>Zn(2+)</name>
        <dbReference type="ChEBI" id="CHEBI:29105"/>
    </ligand>
</feature>
<protein>
    <recommendedName>
        <fullName evidence="13">Acetyl-coenzyme A carboxylase carboxyl transferase subunit beta</fullName>
        <shortName evidence="13">ACCase subunit beta</shortName>
        <shortName evidence="13">Acetyl-CoA carboxylase carboxyltransferase subunit beta</shortName>
        <ecNumber evidence="13">2.1.3.15</ecNumber>
    </recommendedName>
</protein>
<feature type="zinc finger region" description="C4-type" evidence="13">
    <location>
        <begin position="39"/>
        <end position="61"/>
    </location>
</feature>
<feature type="binding site" evidence="13">
    <location>
        <position position="39"/>
    </location>
    <ligand>
        <name>Zn(2+)</name>
        <dbReference type="ChEBI" id="CHEBI:29105"/>
    </ligand>
</feature>
<dbReference type="GO" id="GO:2001295">
    <property type="term" value="P:malonyl-CoA biosynthetic process"/>
    <property type="evidence" value="ECO:0007669"/>
    <property type="project" value="UniProtKB-UniRule"/>
</dbReference>
<evidence type="ECO:0000256" key="1">
    <source>
        <dbReference type="ARBA" id="ARBA00004496"/>
    </source>
</evidence>
<evidence type="ECO:0000256" key="10">
    <source>
        <dbReference type="ARBA" id="ARBA00023098"/>
    </source>
</evidence>
<dbReference type="OrthoDB" id="9803706at2"/>
<evidence type="ECO:0000256" key="7">
    <source>
        <dbReference type="ARBA" id="ARBA00022832"/>
    </source>
</evidence>
<evidence type="ECO:0000256" key="4">
    <source>
        <dbReference type="ARBA" id="ARBA00022723"/>
    </source>
</evidence>
<dbReference type="InterPro" id="IPR000438">
    <property type="entry name" value="Acetyl_CoA_COase_Trfase_b_su"/>
</dbReference>
<comment type="pathway">
    <text evidence="13">Lipid metabolism; malonyl-CoA biosynthesis; malonyl-CoA from acetyl-CoA: step 1/1.</text>
</comment>
<keyword evidence="4 13" id="KW-0479">Metal-binding</keyword>
<evidence type="ECO:0000256" key="13">
    <source>
        <dbReference type="HAMAP-Rule" id="MF_01395"/>
    </source>
</evidence>
<dbReference type="GO" id="GO:0016743">
    <property type="term" value="F:carboxyl- or carbamoyltransferase activity"/>
    <property type="evidence" value="ECO:0007669"/>
    <property type="project" value="UniProtKB-UniRule"/>
</dbReference>
<dbReference type="GO" id="GO:0006633">
    <property type="term" value="P:fatty acid biosynthetic process"/>
    <property type="evidence" value="ECO:0007669"/>
    <property type="project" value="UniProtKB-KW"/>
</dbReference>
<comment type="catalytic activity">
    <reaction evidence="13">
        <text>N(6)-carboxybiotinyl-L-lysyl-[protein] + acetyl-CoA = N(6)-biotinyl-L-lysyl-[protein] + malonyl-CoA</text>
        <dbReference type="Rhea" id="RHEA:54728"/>
        <dbReference type="Rhea" id="RHEA-COMP:10505"/>
        <dbReference type="Rhea" id="RHEA-COMP:10506"/>
        <dbReference type="ChEBI" id="CHEBI:57288"/>
        <dbReference type="ChEBI" id="CHEBI:57384"/>
        <dbReference type="ChEBI" id="CHEBI:83144"/>
        <dbReference type="ChEBI" id="CHEBI:83145"/>
        <dbReference type="EC" id="2.1.3.15"/>
    </reaction>
</comment>
<keyword evidence="3 13" id="KW-0808">Transferase</keyword>
<evidence type="ECO:0000256" key="9">
    <source>
        <dbReference type="ARBA" id="ARBA00022840"/>
    </source>
</evidence>
<evidence type="ECO:0000313" key="16">
    <source>
        <dbReference type="Proteomes" id="UP000184032"/>
    </source>
</evidence>
<evidence type="ECO:0000313" key="15">
    <source>
        <dbReference type="EMBL" id="SHH56904.1"/>
    </source>
</evidence>
<keyword evidence="6 13" id="KW-0863">Zinc-finger</keyword>
<comment type="function">
    <text evidence="12 13">Component of the acetyl coenzyme A carboxylase (ACC) complex. Biotin carboxylase (BC) catalyzes the carboxylation of biotin on its carrier protein (BCCP) and then the CO(2) group is transferred by the transcarboxylase to acetyl-CoA to form malonyl-CoA.</text>
</comment>
<keyword evidence="13" id="KW-0963">Cytoplasm</keyword>
<evidence type="ECO:0000256" key="6">
    <source>
        <dbReference type="ARBA" id="ARBA00022771"/>
    </source>
</evidence>
<comment type="cofactor">
    <cofactor evidence="13">
        <name>Zn(2+)</name>
        <dbReference type="ChEBI" id="CHEBI:29105"/>
    </cofactor>
    <text evidence="13">Binds 1 zinc ion per subunit.</text>
</comment>
<keyword evidence="2 13" id="KW-0444">Lipid biosynthesis</keyword>
<proteinExistence type="inferred from homology"/>
<organism evidence="15 16">
    <name type="scientific">Anaerosphaera aminiphila DSM 21120</name>
    <dbReference type="NCBI Taxonomy" id="1120995"/>
    <lineage>
        <taxon>Bacteria</taxon>
        <taxon>Bacillati</taxon>
        <taxon>Bacillota</taxon>
        <taxon>Tissierellia</taxon>
        <taxon>Tissierellales</taxon>
        <taxon>Peptoniphilaceae</taxon>
        <taxon>Anaerosphaera</taxon>
    </lineage>
</organism>
<evidence type="ECO:0000256" key="5">
    <source>
        <dbReference type="ARBA" id="ARBA00022741"/>
    </source>
</evidence>
<keyword evidence="5 13" id="KW-0547">Nucleotide-binding</keyword>
<feature type="binding site" evidence="13">
    <location>
        <position position="58"/>
    </location>
    <ligand>
        <name>Zn(2+)</name>
        <dbReference type="ChEBI" id="CHEBI:29105"/>
    </ligand>
</feature>
<dbReference type="AlphaFoldDB" id="A0A1M5U1R3"/>
<dbReference type="EC" id="2.1.3.15" evidence="13"/>
<sequence>MDYFKVNTDIFKKVKNLRDRREKKILKKLEKNQVEFIQCKKCGSTVLKEDLVENEYICPKCNKHLRMPAKDRLNLILDEGYEIIESEEKTFNPLRFSNYEEKINSLRENDGLNEAVVLAKGSIYGNKCYVFVMDSNFLMGSMGLYVGEKISKCFELAKEENLPVVSFSASGGARMQEGIFSLMQMANTTFSLREHSESGNLYVSVMTDPTSGGVTASFASLGDIIIAEPEALICFTGRRVIEQTIKEELPKEFQSAECLLEHGFLDDIVPRKKLKDYLGLVLKYHRRSYETEVSI</sequence>
<keyword evidence="11 13" id="KW-0275">Fatty acid biosynthesis</keyword>
<name>A0A1M5U1R3_9FIRM</name>
<dbReference type="UniPathway" id="UPA00655">
    <property type="reaction ID" value="UER00711"/>
</dbReference>
<evidence type="ECO:0000256" key="3">
    <source>
        <dbReference type="ARBA" id="ARBA00022679"/>
    </source>
</evidence>
<dbReference type="PROSITE" id="PS50980">
    <property type="entry name" value="COA_CT_NTER"/>
    <property type="match status" value="1"/>
</dbReference>
<evidence type="ECO:0000259" key="14">
    <source>
        <dbReference type="PROSITE" id="PS50980"/>
    </source>
</evidence>
<dbReference type="InterPro" id="IPR029045">
    <property type="entry name" value="ClpP/crotonase-like_dom_sf"/>
</dbReference>
<evidence type="ECO:0000256" key="2">
    <source>
        <dbReference type="ARBA" id="ARBA00022516"/>
    </source>
</evidence>
<feature type="domain" description="CoA carboxyltransferase N-terminal" evidence="14">
    <location>
        <begin position="35"/>
        <end position="295"/>
    </location>
</feature>
<comment type="similarity">
    <text evidence="13">Belongs to the AccD/PCCB family.</text>
</comment>
<gene>
    <name evidence="13" type="primary">accD</name>
    <name evidence="15" type="ORF">SAMN02745245_01632</name>
</gene>
<dbReference type="Pfam" id="PF17848">
    <property type="entry name" value="Zn_ribbon_ACC"/>
    <property type="match status" value="1"/>
</dbReference>
<keyword evidence="7 13" id="KW-0276">Fatty acid metabolism</keyword>
<dbReference type="GO" id="GO:0009317">
    <property type="term" value="C:acetyl-CoA carboxylase complex"/>
    <property type="evidence" value="ECO:0007669"/>
    <property type="project" value="InterPro"/>
</dbReference>
<dbReference type="GO" id="GO:0005524">
    <property type="term" value="F:ATP binding"/>
    <property type="evidence" value="ECO:0007669"/>
    <property type="project" value="UniProtKB-KW"/>
</dbReference>
<keyword evidence="9 13" id="KW-0067">ATP-binding</keyword>
<dbReference type="PANTHER" id="PTHR42995:SF5">
    <property type="entry name" value="ACETYL-COENZYME A CARBOXYLASE CARBOXYL TRANSFERASE SUBUNIT BETA, CHLOROPLASTIC"/>
    <property type="match status" value="1"/>
</dbReference>
<dbReference type="InterPro" id="IPR041010">
    <property type="entry name" value="Znf-ACC"/>
</dbReference>
<dbReference type="Gene3D" id="3.90.226.10">
    <property type="entry name" value="2-enoyl-CoA Hydratase, Chain A, domain 1"/>
    <property type="match status" value="1"/>
</dbReference>
<feature type="binding site" evidence="13">
    <location>
        <position position="42"/>
    </location>
    <ligand>
        <name>Zn(2+)</name>
        <dbReference type="ChEBI" id="CHEBI:29105"/>
    </ligand>
</feature>
<keyword evidence="10 13" id="KW-0443">Lipid metabolism</keyword>
<dbReference type="PRINTS" id="PR01070">
    <property type="entry name" value="ACCCTRFRASEB"/>
</dbReference>
<evidence type="ECO:0000256" key="8">
    <source>
        <dbReference type="ARBA" id="ARBA00022833"/>
    </source>
</evidence>
<dbReference type="PANTHER" id="PTHR42995">
    <property type="entry name" value="ACETYL-COENZYME A CARBOXYLASE CARBOXYL TRANSFERASE SUBUNIT BETA, CHLOROPLASTIC"/>
    <property type="match status" value="1"/>
</dbReference>
<dbReference type="InterPro" id="IPR034733">
    <property type="entry name" value="AcCoA_carboxyl_beta"/>
</dbReference>
<dbReference type="Pfam" id="PF01039">
    <property type="entry name" value="Carboxyl_trans"/>
    <property type="match status" value="1"/>
</dbReference>
<keyword evidence="8 13" id="KW-0862">Zinc</keyword>
<comment type="subcellular location">
    <subcellularLocation>
        <location evidence="1 13">Cytoplasm</location>
    </subcellularLocation>
</comment>
<evidence type="ECO:0000256" key="11">
    <source>
        <dbReference type="ARBA" id="ARBA00023160"/>
    </source>
</evidence>
<evidence type="ECO:0000256" key="12">
    <source>
        <dbReference type="ARBA" id="ARBA00025280"/>
    </source>
</evidence>